<feature type="chain" id="PRO_5001992177" description="P/Homo B domain-containing protein" evidence="4">
    <location>
        <begin position="21"/>
        <end position="893"/>
    </location>
</feature>
<dbReference type="SUPFAM" id="SSF55486">
    <property type="entry name" value="Metalloproteases ('zincins'), catalytic domain"/>
    <property type="match status" value="1"/>
</dbReference>
<accession>A0A0A2MH34</accession>
<dbReference type="Proteomes" id="UP000030111">
    <property type="component" value="Unassembled WGS sequence"/>
</dbReference>
<dbReference type="Pfam" id="PF18962">
    <property type="entry name" value="Por_Secre_tail"/>
    <property type="match status" value="1"/>
</dbReference>
<dbReference type="Pfam" id="PF13583">
    <property type="entry name" value="Reprolysin_4"/>
    <property type="match status" value="1"/>
</dbReference>
<evidence type="ECO:0000256" key="1">
    <source>
        <dbReference type="ARBA" id="ARBA00022670"/>
    </source>
</evidence>
<dbReference type="STRING" id="1121898.GCA_000422725_04093"/>
<gene>
    <name evidence="6" type="ORF">Q766_20750</name>
</gene>
<evidence type="ECO:0000313" key="7">
    <source>
        <dbReference type="Proteomes" id="UP000030111"/>
    </source>
</evidence>
<dbReference type="AlphaFoldDB" id="A0A0A2MH34"/>
<feature type="signal peptide" evidence="4">
    <location>
        <begin position="1"/>
        <end position="20"/>
    </location>
</feature>
<reference evidence="6 7" key="1">
    <citation type="submission" date="2013-09" db="EMBL/GenBank/DDBJ databases">
        <authorList>
            <person name="Zeng Z."/>
            <person name="Chen C."/>
        </authorList>
    </citation>
    <scope>NUCLEOTIDE SEQUENCE [LARGE SCALE GENOMIC DNA]</scope>
    <source>
        <strain evidence="6 7">WB 4.1-42</strain>
    </source>
</reference>
<dbReference type="EMBL" id="JRLY01000034">
    <property type="protein sequence ID" value="KGO90926.1"/>
    <property type="molecule type" value="Genomic_DNA"/>
</dbReference>
<organism evidence="6 7">
    <name type="scientific">Flavobacterium subsaxonicum WB 4.1-42 = DSM 21790</name>
    <dbReference type="NCBI Taxonomy" id="1121898"/>
    <lineage>
        <taxon>Bacteria</taxon>
        <taxon>Pseudomonadati</taxon>
        <taxon>Bacteroidota</taxon>
        <taxon>Flavobacteriia</taxon>
        <taxon>Flavobacteriales</taxon>
        <taxon>Flavobacteriaceae</taxon>
        <taxon>Flavobacterium</taxon>
    </lineage>
</organism>
<dbReference type="eggNOG" id="COG4935">
    <property type="taxonomic scope" value="Bacteria"/>
</dbReference>
<keyword evidence="3" id="KW-0378">Hydrolase</keyword>
<dbReference type="InterPro" id="IPR024079">
    <property type="entry name" value="MetalloPept_cat_dom_sf"/>
</dbReference>
<dbReference type="Gene3D" id="2.60.120.260">
    <property type="entry name" value="Galactose-binding domain-like"/>
    <property type="match status" value="1"/>
</dbReference>
<evidence type="ECO:0000256" key="3">
    <source>
        <dbReference type="ARBA" id="ARBA00022801"/>
    </source>
</evidence>
<dbReference type="InterPro" id="IPR008979">
    <property type="entry name" value="Galactose-bd-like_sf"/>
</dbReference>
<dbReference type="GO" id="GO:0004252">
    <property type="term" value="F:serine-type endopeptidase activity"/>
    <property type="evidence" value="ECO:0007669"/>
    <property type="project" value="InterPro"/>
</dbReference>
<dbReference type="OrthoDB" id="9792152at2"/>
<dbReference type="PROSITE" id="PS51829">
    <property type="entry name" value="P_HOMO_B"/>
    <property type="match status" value="1"/>
</dbReference>
<feature type="domain" description="P/Homo B" evidence="5">
    <location>
        <begin position="648"/>
        <end position="808"/>
    </location>
</feature>
<comment type="caution">
    <text evidence="6">The sequence shown here is derived from an EMBL/GenBank/DDBJ whole genome shotgun (WGS) entry which is preliminary data.</text>
</comment>
<dbReference type="InterPro" id="IPR002884">
    <property type="entry name" value="P_dom"/>
</dbReference>
<proteinExistence type="predicted"/>
<dbReference type="Pfam" id="PF01483">
    <property type="entry name" value="P_proprotein"/>
    <property type="match status" value="1"/>
</dbReference>
<evidence type="ECO:0000313" key="6">
    <source>
        <dbReference type="EMBL" id="KGO90926.1"/>
    </source>
</evidence>
<evidence type="ECO:0000256" key="4">
    <source>
        <dbReference type="SAM" id="SignalP"/>
    </source>
</evidence>
<dbReference type="RefSeq" id="WP_026990095.1">
    <property type="nucleotide sequence ID" value="NZ_AUGP01000009.1"/>
</dbReference>
<dbReference type="NCBIfam" id="TIGR04183">
    <property type="entry name" value="Por_Secre_tail"/>
    <property type="match status" value="1"/>
</dbReference>
<dbReference type="SUPFAM" id="SSF49785">
    <property type="entry name" value="Galactose-binding domain-like"/>
    <property type="match status" value="1"/>
</dbReference>
<keyword evidence="7" id="KW-1185">Reference proteome</keyword>
<dbReference type="Gene3D" id="3.40.390.10">
    <property type="entry name" value="Collagenase (Catalytic Domain)"/>
    <property type="match status" value="1"/>
</dbReference>
<sequence>MKKQLLVGMFAVFTFTAGYAQSKSPWTSIAPEKAKSLGQVKTAFESANGNLKFVTLDAAQLKAILANAPQRNSGAAGVLITLPTVSGTTEQFRVFEASNFEPGLQAQFPGIRSYVGVGVEDHTAHLRMSFAPQGVQTMVLRAGKKTQFIEPYTANNAVYTVFTSADKHAAGKIPFECTTPEDHAIVDAAQQAGKGGLSDALTFKTFRLALSTTAEYTTYHGGTVEGALAAMNATMTRVNGVFEVDLAVNLILIEDEADIIYLNADTDPYSDAEDMNNWNSELQLTLTNVIGAANYDIGHLFGATGGGGNAGCIGCICVDNSKGSGITSPGDGIPEGDSYDIDYVAHEMGHQLGGTHSFSYSIEGSGTNVEPGSGSTIMGYAGITLYDVQKHSDDYFVYANVAQIQSNLQNKECAVNTTLTNTPLVINAGENYSIPKGTAFVLSAVGADANGDNVTYTWEQNNSAANTNVTGANSVATTTKTTGPTFRSFLPSTSTVRYFPAFGSVLQNELTTEWESVSNVTRVLSFALTGRDNIAAGGQTDSDLTSITVRAAAGPFVVTSQNTTDLEWQLNSQHTITWDVAGTTANNVNTENVKISLSTDGGATFATVLAESTPNDGSEVITLPAGVEGAYCRIMVQAVGNVYYALNATPFSIGVSNTCTTYDNTTLLQIPDSAGADVAGETVTSTITVADEGVLSDVNLRLRINHTFVRDLNITLTHPDGTEVTIWNRNCYNDDTNFIINFTDDAAPVDCSNLEGNYFSAVESLAVFNNKPANGIWTLSVTDNNQTRLGRITSWNLELCKKEVLSTPNFGLDAFAIYPNPNNGSFTVSFNSASQSNIGVTVNDISGRQVYSNSFTNTGMFSGNVDLKGVQSGVYLVTVQDGARKEVRKIVVN</sequence>
<keyword evidence="2 4" id="KW-0732">Signal</keyword>
<protein>
    <recommendedName>
        <fullName evidence="5">P/Homo B domain-containing protein</fullName>
    </recommendedName>
</protein>
<dbReference type="InterPro" id="IPR026444">
    <property type="entry name" value="Secre_tail"/>
</dbReference>
<dbReference type="GO" id="GO:0008237">
    <property type="term" value="F:metallopeptidase activity"/>
    <property type="evidence" value="ECO:0007669"/>
    <property type="project" value="InterPro"/>
</dbReference>
<name>A0A0A2MH34_9FLAO</name>
<evidence type="ECO:0000256" key="2">
    <source>
        <dbReference type="ARBA" id="ARBA00022729"/>
    </source>
</evidence>
<dbReference type="GO" id="GO:0006508">
    <property type="term" value="P:proteolysis"/>
    <property type="evidence" value="ECO:0007669"/>
    <property type="project" value="UniProtKB-KW"/>
</dbReference>
<keyword evidence="1" id="KW-0645">Protease</keyword>
<evidence type="ECO:0000259" key="5">
    <source>
        <dbReference type="PROSITE" id="PS51829"/>
    </source>
</evidence>